<keyword evidence="5" id="KW-0411">Iron-sulfur</keyword>
<dbReference type="PANTHER" id="PTHR43409:SF3">
    <property type="entry name" value="HYPOTHETICAL METHYLTRANSFERASE"/>
    <property type="match status" value="1"/>
</dbReference>
<dbReference type="InterPro" id="IPR023404">
    <property type="entry name" value="rSAM_horseshoe"/>
</dbReference>
<dbReference type="Pfam" id="PF13282">
    <property type="entry name" value="DUF4070"/>
    <property type="match status" value="1"/>
</dbReference>
<dbReference type="SMART" id="SM00729">
    <property type="entry name" value="Elp3"/>
    <property type="match status" value="1"/>
</dbReference>
<dbReference type="SFLD" id="SFLDG01082">
    <property type="entry name" value="B12-binding_domain_containing"/>
    <property type="match status" value="1"/>
</dbReference>
<evidence type="ECO:0000256" key="4">
    <source>
        <dbReference type="ARBA" id="ARBA00023004"/>
    </source>
</evidence>
<name>E6U5I5_ETHHY</name>
<keyword evidence="3" id="KW-0479">Metal-binding</keyword>
<dbReference type="GO" id="GO:0031419">
    <property type="term" value="F:cobalamin binding"/>
    <property type="evidence" value="ECO:0007669"/>
    <property type="project" value="InterPro"/>
</dbReference>
<evidence type="ECO:0000313" key="8">
    <source>
        <dbReference type="Proteomes" id="UP000001551"/>
    </source>
</evidence>
<dbReference type="InterPro" id="IPR051198">
    <property type="entry name" value="BchE-like"/>
</dbReference>
<organism evidence="7 8">
    <name type="scientific">Ethanoligenens harbinense (strain DSM 18485 / JCM 12961 / CGMCC 1.5033 / YUAN-3)</name>
    <dbReference type="NCBI Taxonomy" id="663278"/>
    <lineage>
        <taxon>Bacteria</taxon>
        <taxon>Bacillati</taxon>
        <taxon>Bacillota</taxon>
        <taxon>Clostridia</taxon>
        <taxon>Eubacteriales</taxon>
        <taxon>Oscillospiraceae</taxon>
        <taxon>Ethanoligenens</taxon>
    </lineage>
</organism>
<dbReference type="EMBL" id="CP002400">
    <property type="protein sequence ID" value="ADU25652.1"/>
    <property type="molecule type" value="Genomic_DNA"/>
</dbReference>
<dbReference type="Gene3D" id="3.80.30.20">
    <property type="entry name" value="tm_1862 like domain"/>
    <property type="match status" value="1"/>
</dbReference>
<dbReference type="GO" id="GO:0051536">
    <property type="term" value="F:iron-sulfur cluster binding"/>
    <property type="evidence" value="ECO:0007669"/>
    <property type="project" value="UniProtKB-KW"/>
</dbReference>
<dbReference type="AlphaFoldDB" id="E6U5I5"/>
<dbReference type="SUPFAM" id="SSF102114">
    <property type="entry name" value="Radical SAM enzymes"/>
    <property type="match status" value="1"/>
</dbReference>
<evidence type="ECO:0000259" key="6">
    <source>
        <dbReference type="PROSITE" id="PS51918"/>
    </source>
</evidence>
<dbReference type="InterPro" id="IPR007197">
    <property type="entry name" value="rSAM"/>
</dbReference>
<dbReference type="InterPro" id="IPR006158">
    <property type="entry name" value="Cobalamin-bd"/>
</dbReference>
<dbReference type="GO" id="GO:0003824">
    <property type="term" value="F:catalytic activity"/>
    <property type="evidence" value="ECO:0007669"/>
    <property type="project" value="InterPro"/>
</dbReference>
<keyword evidence="2" id="KW-0949">S-adenosyl-L-methionine</keyword>
<dbReference type="CDD" id="cd01335">
    <property type="entry name" value="Radical_SAM"/>
    <property type="match status" value="1"/>
</dbReference>
<dbReference type="GO" id="GO:0046872">
    <property type="term" value="F:metal ion binding"/>
    <property type="evidence" value="ECO:0007669"/>
    <property type="project" value="UniProtKB-KW"/>
</dbReference>
<keyword evidence="8" id="KW-1185">Reference proteome</keyword>
<evidence type="ECO:0000256" key="3">
    <source>
        <dbReference type="ARBA" id="ARBA00022723"/>
    </source>
</evidence>
<reference evidence="7 8" key="1">
    <citation type="submission" date="2010-12" db="EMBL/GenBank/DDBJ databases">
        <title>Complete sequence of Ethanoligenens harbinense YUAN-3.</title>
        <authorList>
            <person name="Lucas S."/>
            <person name="Copeland A."/>
            <person name="Lapidus A."/>
            <person name="Cheng J.-F."/>
            <person name="Bruce D."/>
            <person name="Goodwin L."/>
            <person name="Pitluck S."/>
            <person name="Chertkov O."/>
            <person name="Misra M."/>
            <person name="Detter J.C."/>
            <person name="Han C."/>
            <person name="Tapia R."/>
            <person name="Land M."/>
            <person name="Hauser L."/>
            <person name="Jeffries C."/>
            <person name="Kyrpides N."/>
            <person name="Ivanova N."/>
            <person name="Mikhailova N."/>
            <person name="Wang A."/>
            <person name="Mouttaki H."/>
            <person name="He Z."/>
            <person name="Zhou J."/>
            <person name="Hemme C.L."/>
            <person name="Woyke T."/>
        </authorList>
    </citation>
    <scope>NUCLEOTIDE SEQUENCE [LARGE SCALE GENOMIC DNA]</scope>
    <source>
        <strain evidence="8">DSM 18485 / JCM 12961 / CGMCC 1.5033 / YUAN-3</strain>
    </source>
</reference>
<dbReference type="PROSITE" id="PS51918">
    <property type="entry name" value="RADICAL_SAM"/>
    <property type="match status" value="1"/>
</dbReference>
<dbReference type="Proteomes" id="UP000001551">
    <property type="component" value="Chromosome"/>
</dbReference>
<dbReference type="STRING" id="663278.Ethha_0061"/>
<dbReference type="SFLD" id="SFLDG01123">
    <property type="entry name" value="methyltransferase_(Class_B)"/>
    <property type="match status" value="1"/>
</dbReference>
<dbReference type="KEGG" id="eha:Ethha_0061"/>
<accession>E6U5I5</accession>
<dbReference type="SFLD" id="SFLDF00303">
    <property type="entry name" value="hopanoid_C2-methyltransferase"/>
    <property type="match status" value="1"/>
</dbReference>
<dbReference type="eggNOG" id="COG1032">
    <property type="taxonomic scope" value="Bacteria"/>
</dbReference>
<dbReference type="HOGENOM" id="CLU_021572_5_0_9"/>
<evidence type="ECO:0000256" key="2">
    <source>
        <dbReference type="ARBA" id="ARBA00022691"/>
    </source>
</evidence>
<feature type="domain" description="Radical SAM core" evidence="6">
    <location>
        <begin position="160"/>
        <end position="410"/>
    </location>
</feature>
<dbReference type="InterPro" id="IPR058240">
    <property type="entry name" value="rSAM_sf"/>
</dbReference>
<keyword evidence="4" id="KW-0408">Iron</keyword>
<dbReference type="SFLD" id="SFLDS00029">
    <property type="entry name" value="Radical_SAM"/>
    <property type="match status" value="1"/>
</dbReference>
<dbReference type="Pfam" id="PF04055">
    <property type="entry name" value="Radical_SAM"/>
    <property type="match status" value="1"/>
</dbReference>
<dbReference type="Gene3D" id="3.40.50.280">
    <property type="entry name" value="Cobalamin-binding domain"/>
    <property type="match status" value="1"/>
</dbReference>
<dbReference type="InterPro" id="IPR034466">
    <property type="entry name" value="Methyltransferase_Class_B"/>
</dbReference>
<evidence type="ECO:0000256" key="5">
    <source>
        <dbReference type="ARBA" id="ARBA00023014"/>
    </source>
</evidence>
<dbReference type="InterPro" id="IPR006638">
    <property type="entry name" value="Elp3/MiaA/NifB-like_rSAM"/>
</dbReference>
<dbReference type="PANTHER" id="PTHR43409">
    <property type="entry name" value="ANAEROBIC MAGNESIUM-PROTOPORPHYRIN IX MONOMETHYL ESTER CYCLASE-RELATED"/>
    <property type="match status" value="1"/>
</dbReference>
<gene>
    <name evidence="7" type="ordered locus">Ethha_0061</name>
</gene>
<evidence type="ECO:0000256" key="1">
    <source>
        <dbReference type="ARBA" id="ARBA00001966"/>
    </source>
</evidence>
<proteinExistence type="predicted"/>
<sequence>MNILLVYPEYPVTYWGFQYALRFVAKKAAFPPLGLLTVAAMIPDETYHKKLVDMNVQRLRDADLRWADLVLISAMVVQRTSVKEVIARCKRLGVKTAAGGPLFTAEKDDYDDVDYLILGEGEITMPMFLADWEAGHAKHLYLPDRFPELSETPVPQWNLIHVKKYASMNIQYSRGCPFDCEFCDITSLYGRTPRTKNAEQVVAEMQALYETGWSNGVFFVDDNFIGNKKKLKEEILPAITEWMDAHGRPFQFITETSINIVDDEQLMNDMVRAGFHQVFIGIETPDEASLAECHKNQNKNRDLLACIRKIQRFGLEVQAGFIVGFDSDTSTIFDRMVKFIQASGITTAMVGLLNAPKGTKLYQRLVREGRMTEHFSGSNTDFSLNFVPKMDKNMLVQGYQKIISTIYSPKYYYARVKDFLTGYAPGGKSSEKICSANVRAFLRSVVRLGIFGKERRYYWNLLFWALRERPEMFPSAVRLSIYGFHFRKVFQLSLAKPQMQIS</sequence>
<dbReference type="InterPro" id="IPR034530">
    <property type="entry name" value="HpnP-like"/>
</dbReference>
<dbReference type="GO" id="GO:0005829">
    <property type="term" value="C:cytosol"/>
    <property type="evidence" value="ECO:0007669"/>
    <property type="project" value="TreeGrafter"/>
</dbReference>
<evidence type="ECO:0000313" key="7">
    <source>
        <dbReference type="EMBL" id="ADU25652.1"/>
    </source>
</evidence>
<protein>
    <submittedName>
        <fullName evidence="7">Radical SAM domain protein</fullName>
    </submittedName>
</protein>
<dbReference type="InterPro" id="IPR025274">
    <property type="entry name" value="DUF4070"/>
</dbReference>
<dbReference type="Pfam" id="PF02310">
    <property type="entry name" value="B12-binding"/>
    <property type="match status" value="1"/>
</dbReference>
<comment type="cofactor">
    <cofactor evidence="1">
        <name>[4Fe-4S] cluster</name>
        <dbReference type="ChEBI" id="CHEBI:49883"/>
    </cofactor>
</comment>
<dbReference type="RefSeq" id="WP_013484033.1">
    <property type="nucleotide sequence ID" value="NC_014828.1"/>
</dbReference>